<dbReference type="AlphaFoldDB" id="X1VB38"/>
<evidence type="ECO:0000313" key="1">
    <source>
        <dbReference type="EMBL" id="GAJ14167.1"/>
    </source>
</evidence>
<reference evidence="1" key="1">
    <citation type="journal article" date="2014" name="Front. Microbiol.">
        <title>High frequency of phylogenetically diverse reductive dehalogenase-homologous genes in deep subseafloor sedimentary metagenomes.</title>
        <authorList>
            <person name="Kawai M."/>
            <person name="Futagami T."/>
            <person name="Toyoda A."/>
            <person name="Takaki Y."/>
            <person name="Nishi S."/>
            <person name="Hori S."/>
            <person name="Arai W."/>
            <person name="Tsubouchi T."/>
            <person name="Morono Y."/>
            <person name="Uchiyama I."/>
            <person name="Ito T."/>
            <person name="Fujiyama A."/>
            <person name="Inagaki F."/>
            <person name="Takami H."/>
        </authorList>
    </citation>
    <scope>NUCLEOTIDE SEQUENCE</scope>
    <source>
        <strain evidence="1">Expedition CK06-06</strain>
    </source>
</reference>
<comment type="caution">
    <text evidence="1">The sequence shown here is derived from an EMBL/GenBank/DDBJ whole genome shotgun (WGS) entry which is preliminary data.</text>
</comment>
<sequence length="51" mass="5512">METASILIWLAAALAVSEGLALIPALKSNSLFQVIFFCLKAIYNGIKTKEV</sequence>
<name>X1VB38_9ZZZZ</name>
<protein>
    <submittedName>
        <fullName evidence="1">Uncharacterized protein</fullName>
    </submittedName>
</protein>
<proteinExistence type="predicted"/>
<gene>
    <name evidence="1" type="ORF">S12H4_44240</name>
</gene>
<dbReference type="EMBL" id="BARW01027244">
    <property type="protein sequence ID" value="GAJ14167.1"/>
    <property type="molecule type" value="Genomic_DNA"/>
</dbReference>
<organism evidence="1">
    <name type="scientific">marine sediment metagenome</name>
    <dbReference type="NCBI Taxonomy" id="412755"/>
    <lineage>
        <taxon>unclassified sequences</taxon>
        <taxon>metagenomes</taxon>
        <taxon>ecological metagenomes</taxon>
    </lineage>
</organism>
<accession>X1VB38</accession>